<dbReference type="GO" id="GO:0006508">
    <property type="term" value="P:proteolysis"/>
    <property type="evidence" value="ECO:0007669"/>
    <property type="project" value="UniProtKB-KW"/>
</dbReference>
<evidence type="ECO:0000313" key="8">
    <source>
        <dbReference type="EMBL" id="GJM59802.1"/>
    </source>
</evidence>
<evidence type="ECO:0000256" key="5">
    <source>
        <dbReference type="ARBA" id="ARBA00022801"/>
    </source>
</evidence>
<evidence type="ECO:0000313" key="9">
    <source>
        <dbReference type="Proteomes" id="UP001310022"/>
    </source>
</evidence>
<dbReference type="EMBL" id="BQKE01000001">
    <property type="protein sequence ID" value="GJM59802.1"/>
    <property type="molecule type" value="Genomic_DNA"/>
</dbReference>
<protein>
    <recommendedName>
        <fullName evidence="7">Dipeptidyl-peptidase</fullName>
        <ecNumber evidence="7">3.4.14.-</ecNumber>
    </recommendedName>
</protein>
<reference evidence="8 9" key="1">
    <citation type="submission" date="2021-12" db="EMBL/GenBank/DDBJ databases">
        <title>Genome sequencing of bacteria with rrn-lacking chromosome and rrn-plasmid.</title>
        <authorList>
            <person name="Anda M."/>
            <person name="Iwasaki W."/>
        </authorList>
    </citation>
    <scope>NUCLEOTIDE SEQUENCE [LARGE SCALE GENOMIC DNA]</scope>
    <source>
        <strain evidence="8 9">NBRC 15940</strain>
    </source>
</reference>
<dbReference type="Gene3D" id="2.40.10.10">
    <property type="entry name" value="Trypsin-like serine proteases"/>
    <property type="match status" value="1"/>
</dbReference>
<proteinExistence type="inferred from homology"/>
<dbReference type="GO" id="GO:0070009">
    <property type="term" value="F:serine-type aminopeptidase activity"/>
    <property type="evidence" value="ECO:0007669"/>
    <property type="project" value="UniProtKB-UniRule"/>
</dbReference>
<dbReference type="GO" id="GO:0008239">
    <property type="term" value="F:dipeptidyl-peptidase activity"/>
    <property type="evidence" value="ECO:0007669"/>
    <property type="project" value="UniProtKB-UniRule"/>
</dbReference>
<keyword evidence="6 7" id="KW-0720">Serine protease</keyword>
<dbReference type="InterPro" id="IPR043504">
    <property type="entry name" value="Peptidase_S1_PA_chymotrypsin"/>
</dbReference>
<comment type="function">
    <text evidence="7">Catalyzes the removal of dipeptides from the N-terminus of oligopeptides.</text>
</comment>
<dbReference type="RefSeq" id="WP_338235751.1">
    <property type="nucleotide sequence ID" value="NZ_BQKE01000001.1"/>
</dbReference>
<evidence type="ECO:0000256" key="7">
    <source>
        <dbReference type="RuleBase" id="RU366067"/>
    </source>
</evidence>
<evidence type="ECO:0000256" key="3">
    <source>
        <dbReference type="ARBA" id="ARBA00022670"/>
    </source>
</evidence>
<gene>
    <name evidence="8" type="primary">dpp11</name>
    <name evidence="8" type="ORF">PEDI_03540</name>
</gene>
<dbReference type="SUPFAM" id="SSF50494">
    <property type="entry name" value="Trypsin-like serine proteases"/>
    <property type="match status" value="1"/>
</dbReference>
<evidence type="ECO:0000256" key="6">
    <source>
        <dbReference type="ARBA" id="ARBA00022825"/>
    </source>
</evidence>
<dbReference type="Proteomes" id="UP001310022">
    <property type="component" value="Unassembled WGS sequence"/>
</dbReference>
<dbReference type="Pfam" id="PF10459">
    <property type="entry name" value="Peptidase_S46"/>
    <property type="match status" value="1"/>
</dbReference>
<dbReference type="InterPro" id="IPR009003">
    <property type="entry name" value="Peptidase_S1_PA"/>
</dbReference>
<keyword evidence="5 7" id="KW-0378">Hydrolase</keyword>
<dbReference type="InterPro" id="IPR019500">
    <property type="entry name" value="Pep_S46"/>
</dbReference>
<accession>A0AAN5AIG5</accession>
<keyword evidence="9" id="KW-1185">Reference proteome</keyword>
<dbReference type="PANTHER" id="PTHR38469:SF1">
    <property type="entry name" value="PERIPLASMIC PEPTIDASE SUBFAMILY S1B"/>
    <property type="match status" value="1"/>
</dbReference>
<dbReference type="PANTHER" id="PTHR38469">
    <property type="entry name" value="PERIPLASMIC PEPTIDASE SUBFAMILY S1B"/>
    <property type="match status" value="1"/>
</dbReference>
<comment type="similarity">
    <text evidence="1 7">Belongs to the peptidase S46 family.</text>
</comment>
<evidence type="ECO:0000256" key="4">
    <source>
        <dbReference type="ARBA" id="ARBA00022729"/>
    </source>
</evidence>
<dbReference type="GO" id="GO:0043171">
    <property type="term" value="P:peptide catabolic process"/>
    <property type="evidence" value="ECO:0007669"/>
    <property type="project" value="UniProtKB-UniRule"/>
</dbReference>
<organism evidence="8 9">
    <name type="scientific">Persicobacter diffluens</name>
    <dbReference type="NCBI Taxonomy" id="981"/>
    <lineage>
        <taxon>Bacteria</taxon>
        <taxon>Pseudomonadati</taxon>
        <taxon>Bacteroidota</taxon>
        <taxon>Cytophagia</taxon>
        <taxon>Cytophagales</taxon>
        <taxon>Persicobacteraceae</taxon>
        <taxon>Persicobacter</taxon>
    </lineage>
</organism>
<dbReference type="AlphaFoldDB" id="A0AAN5AIG5"/>
<evidence type="ECO:0000256" key="2">
    <source>
        <dbReference type="ARBA" id="ARBA00022438"/>
    </source>
</evidence>
<dbReference type="EC" id="3.4.14.-" evidence="7"/>
<evidence type="ECO:0000256" key="1">
    <source>
        <dbReference type="ARBA" id="ARBA00010491"/>
    </source>
</evidence>
<keyword evidence="2 7" id="KW-0031">Aminopeptidase</keyword>
<sequence length="760" mass="86242">MKFERRLETENKVLEEKYDLSNYKESIPMKMMKKWGFALLLLFTPVLTKADEGMWLPQLLKSLNEADMQARGMKMSAEDIYSVNQSSLKDAVVSFGGFCTGELISPEGLVLTNHHCGYGQIQSHSSVENDLLTNGFWAMSREEEIPNPGLFVTFIVRIEEVTSEVLDGITPAMEEEERQERVSLNIDQVVAKATEGTHYGAKVKSMFYGNEYYLFVTETFDDVRLVGAPPSAIGKFGGDTDNWMWPRHTGDFSMFRVYSAPDGSPAKYAEENVPLKPRHFLPINMTGVEDGDFTMVFGFPGRTQEYLTTYSIKPLVETTNPNRIKIRETKLNILKADMDKDAAIRIKYSAKYARVANYYKKWIGENRGLKVTNAIAEKEALEANFQKWADADADRKATYGSLLSKFEQTHKEEQDVILPYNYIREAVYGTEVLTMAAKFRAIIDALPDDKEKSIEGAKAYAKKFFKDYSAATDEKVFAALMGLYHEDIHANFQPALLNAAVKKYKGDMEDYADFIFEKSAMVSEEKVNALLENFNEKAVKQLMKDPAIQLEREFYDIYTQKVKTVMTDTQNALERLNRAYTAGLREMMPEKTFYPDANSTMRVSYGVVDGSNPYDGMRFTSHTYLDGVFQKEMAGADDYIITDRMRELYANKNYGQYADETGKLPVCFTASNHTTGGNSGSPVIDGHGRLIGLNFDRSWESTMSDIKYDKDICRNIAVDIRYVLWVVDVYAGAGHLVEEMTLVKEDPKPVQLPEVEEVVE</sequence>
<keyword evidence="4" id="KW-0732">Signal</keyword>
<keyword evidence="3 7" id="KW-0645">Protease</keyword>
<name>A0AAN5AIG5_9BACT</name>
<comment type="caution">
    <text evidence="8">The sequence shown here is derived from an EMBL/GenBank/DDBJ whole genome shotgun (WGS) entry which is preliminary data.</text>
</comment>